<evidence type="ECO:0000313" key="1">
    <source>
        <dbReference type="EnsemblMetazoa" id="Aqu2.1.34101_001"/>
    </source>
</evidence>
<name>A0A1X7V2B7_AMPQE</name>
<proteinExistence type="predicted"/>
<sequence>MSFYLISLSSLDLTALNEQILSQIDLNRKVCPI</sequence>
<organism evidence="1">
    <name type="scientific">Amphimedon queenslandica</name>
    <name type="common">Sponge</name>
    <dbReference type="NCBI Taxonomy" id="400682"/>
    <lineage>
        <taxon>Eukaryota</taxon>
        <taxon>Metazoa</taxon>
        <taxon>Porifera</taxon>
        <taxon>Demospongiae</taxon>
        <taxon>Heteroscleromorpha</taxon>
        <taxon>Haplosclerida</taxon>
        <taxon>Niphatidae</taxon>
        <taxon>Amphimedon</taxon>
    </lineage>
</organism>
<dbReference type="InParanoid" id="A0A1X7V2B7"/>
<protein>
    <submittedName>
        <fullName evidence="1">Uncharacterized protein</fullName>
    </submittedName>
</protein>
<reference evidence="1" key="1">
    <citation type="submission" date="2017-05" db="UniProtKB">
        <authorList>
            <consortium name="EnsemblMetazoa"/>
        </authorList>
    </citation>
    <scope>IDENTIFICATION</scope>
</reference>
<dbReference type="EnsemblMetazoa" id="Aqu2.1.34101_001">
    <property type="protein sequence ID" value="Aqu2.1.34101_001"/>
    <property type="gene ID" value="Aqu2.1.34101"/>
</dbReference>
<dbReference type="AlphaFoldDB" id="A0A1X7V2B7"/>
<accession>A0A1X7V2B7</accession>